<comment type="catalytic activity">
    <reaction evidence="1">
        <text>ATP + protein L-histidine = ADP + protein N-phospho-L-histidine.</text>
        <dbReference type="EC" id="2.7.13.3"/>
    </reaction>
</comment>
<dbReference type="Pfam" id="PF00672">
    <property type="entry name" value="HAMP"/>
    <property type="match status" value="1"/>
</dbReference>
<dbReference type="SMART" id="SM00304">
    <property type="entry name" value="HAMP"/>
    <property type="match status" value="1"/>
</dbReference>
<dbReference type="OrthoDB" id="9811889at2"/>
<evidence type="ECO:0000256" key="3">
    <source>
        <dbReference type="ARBA" id="ARBA00012438"/>
    </source>
</evidence>
<dbReference type="InterPro" id="IPR005467">
    <property type="entry name" value="His_kinase_dom"/>
</dbReference>
<dbReference type="PRINTS" id="PR00344">
    <property type="entry name" value="BCTRLSENSOR"/>
</dbReference>
<dbReference type="InterPro" id="IPR003594">
    <property type="entry name" value="HATPase_dom"/>
</dbReference>
<dbReference type="RefSeq" id="WP_137261520.1">
    <property type="nucleotide sequence ID" value="NZ_SZQL01000006.1"/>
</dbReference>
<dbReference type="GO" id="GO:0016020">
    <property type="term" value="C:membrane"/>
    <property type="evidence" value="ECO:0007669"/>
    <property type="project" value="UniProtKB-SubCell"/>
</dbReference>
<dbReference type="Pfam" id="PF05227">
    <property type="entry name" value="CHASE3"/>
    <property type="match status" value="1"/>
</dbReference>
<dbReference type="CDD" id="cd17546">
    <property type="entry name" value="REC_hyHK_CKI1_RcsC-like"/>
    <property type="match status" value="1"/>
</dbReference>
<dbReference type="FunFam" id="3.30.565.10:FF:000010">
    <property type="entry name" value="Sensor histidine kinase RcsC"/>
    <property type="match status" value="1"/>
</dbReference>
<evidence type="ECO:0000256" key="2">
    <source>
        <dbReference type="ARBA" id="ARBA00004370"/>
    </source>
</evidence>
<dbReference type="InterPro" id="IPR007891">
    <property type="entry name" value="CHASE3"/>
</dbReference>
<gene>
    <name evidence="14" type="ORF">FC093_09390</name>
</gene>
<dbReference type="Gene3D" id="6.10.340.10">
    <property type="match status" value="1"/>
</dbReference>
<dbReference type="InterPro" id="IPR036097">
    <property type="entry name" value="HisK_dim/P_sf"/>
</dbReference>
<dbReference type="InterPro" id="IPR004358">
    <property type="entry name" value="Sig_transdc_His_kin-like_C"/>
</dbReference>
<dbReference type="Gene3D" id="3.30.565.10">
    <property type="entry name" value="Histidine kinase-like ATPase, C-terminal domain"/>
    <property type="match status" value="1"/>
</dbReference>
<keyword evidence="5" id="KW-0808">Transferase</keyword>
<organism evidence="14 15">
    <name type="scientific">Ilyomonas limi</name>
    <dbReference type="NCBI Taxonomy" id="2575867"/>
    <lineage>
        <taxon>Bacteria</taxon>
        <taxon>Pseudomonadati</taxon>
        <taxon>Bacteroidota</taxon>
        <taxon>Chitinophagia</taxon>
        <taxon>Chitinophagales</taxon>
        <taxon>Chitinophagaceae</taxon>
        <taxon>Ilyomonas</taxon>
    </lineage>
</organism>
<feature type="modified residue" description="4-aspartylphosphate" evidence="8">
    <location>
        <position position="985"/>
    </location>
</feature>
<feature type="domain" description="HAMP" evidence="13">
    <location>
        <begin position="220"/>
        <end position="272"/>
    </location>
</feature>
<evidence type="ECO:0000256" key="9">
    <source>
        <dbReference type="SAM" id="Coils"/>
    </source>
</evidence>
<evidence type="ECO:0000256" key="4">
    <source>
        <dbReference type="ARBA" id="ARBA00022553"/>
    </source>
</evidence>
<evidence type="ECO:0000256" key="7">
    <source>
        <dbReference type="ARBA" id="ARBA00023012"/>
    </source>
</evidence>
<keyword evidence="10" id="KW-0812">Transmembrane</keyword>
<sequence>MKNTFLRNLQIGFGLSLIILTASAVLSYYSISNLKKKAAIVNHTNIVLQQSERVMSLLKDAETGQRGYLLTGSDFFLKPYFSATENIYSSLDSLKALTTDNPSQQKRCEDLRILISKRLERLSKLIQTQKAGDLIDPTQLAEGQDAMDKARQVVSGIQSEENHLLTDRIAAFDYYNSLTSVVISIAALIAIIITIIFYRRVKQDYEMRRALLLELEEKDKDITDRINIIENVARQVALGNYKIRVEDEEKDNLGKLSGALNKMAQALEDAFEDLLTRDWSKTGIATLSDSMVGENEFNRLCQNIISFLAEYTDSQSGALYLAENGSLYLKNGYALPQRALDQTLKRGEGIAGQCAASGKNIVITNIPDDSIKLMYATGEIKPRSIIAVPVFFERELKAVVELASLNNFTKKETEFLNAVAYNIGTAIETSQRRTRLLELFQETQAQAEELQSQHAELEQVNTELEAQAQKLQVSEEELKVQQEELLQSNQELEERSTLLEEKNQMIVERNLEIQKKAEELEAATRYKSEFLANMSHELRTPLNSILLLSRLMAENNENNLTAEQVEYARVIQSSGNGLLTLIDEILDLSKIESGKMKLEFEPVSLATIADDMNALFAPMAKEKNLKFSIEVAADVPPQIITDAQRLEQILKNLFSNALKFTARGSVEMEVKATSNEHITFMVRDTGIGIPPDKQKLVFEAFQQADGSTRRKYGGTGLGLSICRELAKLLGGEIKLQSEPGKGSEFTVTIPVDGSNVAQHDNANTVKKATPEPSGLIVSTQQNGDGETPGTSLLAANIPASIPDDRDNIQPGDKVILIVEDDIHFAQTLLSFAQHNGYKAVVAVRGDHGVPFAIQYKPMAVLLDIVLPVKNGWQVMDDLKGNLQTRHIPVHMMSSLPYKEESLSKGALDFISKPVAFDKLPGLFESIEQALTRGPKKILIVEENAKHAQALCYFLESYNVNVLCTNDVDKAIHALQNEGSDCVVLDLGVINEKVYEGLEKIKEQSGLELLPIILFTGKNLSKTEEQRIKQVADSIVVKTANSYKRILDEIALFLHVVEENNPGNQQRPNKVNALSEVLENKTVLIADDDVRNIYSLTKALEAHRMNVVSATDGKEALEVLKENPKVNIVLMDMMMPEMDGYEATQTIRKMPQYRNLPVLAITAKAMYGDREKCIQAGASDYISKPVDIDQLISLLRVWLYDKL</sequence>
<dbReference type="SUPFAM" id="SSF47384">
    <property type="entry name" value="Homodimeric domain of signal transducing histidine kinase"/>
    <property type="match status" value="1"/>
</dbReference>
<dbReference type="Gene3D" id="1.10.287.130">
    <property type="match status" value="1"/>
</dbReference>
<feature type="domain" description="Response regulatory" evidence="12">
    <location>
        <begin position="1081"/>
        <end position="1198"/>
    </location>
</feature>
<dbReference type="CDD" id="cd00082">
    <property type="entry name" value="HisKA"/>
    <property type="match status" value="1"/>
</dbReference>
<dbReference type="PROSITE" id="PS50885">
    <property type="entry name" value="HAMP"/>
    <property type="match status" value="1"/>
</dbReference>
<dbReference type="SUPFAM" id="SSF55781">
    <property type="entry name" value="GAF domain-like"/>
    <property type="match status" value="1"/>
</dbReference>
<dbReference type="SMART" id="SM00448">
    <property type="entry name" value="REC"/>
    <property type="match status" value="3"/>
</dbReference>
<dbReference type="InterPro" id="IPR001789">
    <property type="entry name" value="Sig_transdc_resp-reg_receiver"/>
</dbReference>
<dbReference type="Pfam" id="PF13185">
    <property type="entry name" value="GAF_2"/>
    <property type="match status" value="1"/>
</dbReference>
<name>A0A4U3L1Z2_9BACT</name>
<comment type="caution">
    <text evidence="14">The sequence shown here is derived from an EMBL/GenBank/DDBJ whole genome shotgun (WGS) entry which is preliminary data.</text>
</comment>
<dbReference type="InterPro" id="IPR003661">
    <property type="entry name" value="HisK_dim/P_dom"/>
</dbReference>
<dbReference type="CDD" id="cd00156">
    <property type="entry name" value="REC"/>
    <property type="match status" value="1"/>
</dbReference>
<comment type="subcellular location">
    <subcellularLocation>
        <location evidence="2">Membrane</location>
    </subcellularLocation>
</comment>
<dbReference type="SUPFAM" id="SSF52172">
    <property type="entry name" value="CheY-like"/>
    <property type="match status" value="3"/>
</dbReference>
<dbReference type="AlphaFoldDB" id="A0A4U3L1Z2"/>
<keyword evidence="6" id="KW-0418">Kinase</keyword>
<dbReference type="InterPro" id="IPR003660">
    <property type="entry name" value="HAMP_dom"/>
</dbReference>
<feature type="domain" description="Response regulatory" evidence="12">
    <location>
        <begin position="814"/>
        <end position="927"/>
    </location>
</feature>
<dbReference type="InterPro" id="IPR036890">
    <property type="entry name" value="HATPase_C_sf"/>
</dbReference>
<dbReference type="InterPro" id="IPR011006">
    <property type="entry name" value="CheY-like_superfamily"/>
</dbReference>
<dbReference type="SMART" id="SM00065">
    <property type="entry name" value="GAF"/>
    <property type="match status" value="1"/>
</dbReference>
<dbReference type="EC" id="2.7.13.3" evidence="3"/>
<dbReference type="CDD" id="cd16922">
    <property type="entry name" value="HATPase_EvgS-ArcB-TorS-like"/>
    <property type="match status" value="1"/>
</dbReference>
<dbReference type="Pfam" id="PF00072">
    <property type="entry name" value="Response_reg"/>
    <property type="match status" value="3"/>
</dbReference>
<keyword evidence="9" id="KW-0175">Coiled coil</keyword>
<evidence type="ECO:0000256" key="6">
    <source>
        <dbReference type="ARBA" id="ARBA00022777"/>
    </source>
</evidence>
<keyword evidence="10" id="KW-1133">Transmembrane helix</keyword>
<evidence type="ECO:0000259" key="13">
    <source>
        <dbReference type="PROSITE" id="PS50885"/>
    </source>
</evidence>
<dbReference type="PROSITE" id="PS50110">
    <property type="entry name" value="RESPONSE_REGULATORY"/>
    <property type="match status" value="3"/>
</dbReference>
<accession>A0A4U3L1Z2</accession>
<keyword evidence="4 8" id="KW-0597">Phosphoprotein</keyword>
<dbReference type="CDD" id="cd06225">
    <property type="entry name" value="HAMP"/>
    <property type="match status" value="1"/>
</dbReference>
<dbReference type="SUPFAM" id="SSF55874">
    <property type="entry name" value="ATPase domain of HSP90 chaperone/DNA topoisomerase II/histidine kinase"/>
    <property type="match status" value="1"/>
</dbReference>
<reference evidence="14 15" key="1">
    <citation type="submission" date="2019-05" db="EMBL/GenBank/DDBJ databases">
        <title>Panacibacter sp. strain 17mud1-8 Genome sequencing and assembly.</title>
        <authorList>
            <person name="Chhetri G."/>
        </authorList>
    </citation>
    <scope>NUCLEOTIDE SEQUENCE [LARGE SCALE GENOMIC DNA]</scope>
    <source>
        <strain evidence="14 15">17mud1-8</strain>
    </source>
</reference>
<dbReference type="GO" id="GO:0000155">
    <property type="term" value="F:phosphorelay sensor kinase activity"/>
    <property type="evidence" value="ECO:0007669"/>
    <property type="project" value="InterPro"/>
</dbReference>
<dbReference type="InterPro" id="IPR029016">
    <property type="entry name" value="GAF-like_dom_sf"/>
</dbReference>
<dbReference type="EMBL" id="SZQL01000006">
    <property type="protein sequence ID" value="TKK68900.1"/>
    <property type="molecule type" value="Genomic_DNA"/>
</dbReference>
<evidence type="ECO:0000256" key="5">
    <source>
        <dbReference type="ARBA" id="ARBA00022679"/>
    </source>
</evidence>
<evidence type="ECO:0000313" key="14">
    <source>
        <dbReference type="EMBL" id="TKK68900.1"/>
    </source>
</evidence>
<evidence type="ECO:0000256" key="10">
    <source>
        <dbReference type="SAM" id="Phobius"/>
    </source>
</evidence>
<dbReference type="SMART" id="SM00387">
    <property type="entry name" value="HATPase_c"/>
    <property type="match status" value="1"/>
</dbReference>
<evidence type="ECO:0000259" key="12">
    <source>
        <dbReference type="PROSITE" id="PS50110"/>
    </source>
</evidence>
<feature type="domain" description="Response regulatory" evidence="12">
    <location>
        <begin position="936"/>
        <end position="1052"/>
    </location>
</feature>
<evidence type="ECO:0000256" key="1">
    <source>
        <dbReference type="ARBA" id="ARBA00000085"/>
    </source>
</evidence>
<evidence type="ECO:0000259" key="11">
    <source>
        <dbReference type="PROSITE" id="PS50109"/>
    </source>
</evidence>
<keyword evidence="10" id="KW-0472">Membrane</keyword>
<dbReference type="Pfam" id="PF02518">
    <property type="entry name" value="HATPase_c"/>
    <property type="match status" value="1"/>
</dbReference>
<dbReference type="Proteomes" id="UP000305848">
    <property type="component" value="Unassembled WGS sequence"/>
</dbReference>
<dbReference type="PROSITE" id="PS50109">
    <property type="entry name" value="HIS_KIN"/>
    <property type="match status" value="1"/>
</dbReference>
<dbReference type="PANTHER" id="PTHR45339:SF1">
    <property type="entry name" value="HYBRID SIGNAL TRANSDUCTION HISTIDINE KINASE J"/>
    <property type="match status" value="1"/>
</dbReference>
<feature type="domain" description="Histidine kinase" evidence="11">
    <location>
        <begin position="533"/>
        <end position="753"/>
    </location>
</feature>
<evidence type="ECO:0000256" key="8">
    <source>
        <dbReference type="PROSITE-ProRule" id="PRU00169"/>
    </source>
</evidence>
<dbReference type="CDD" id="cd19410">
    <property type="entry name" value="HK9-like_sensor"/>
    <property type="match status" value="1"/>
</dbReference>
<dbReference type="InterPro" id="IPR003018">
    <property type="entry name" value="GAF"/>
</dbReference>
<feature type="transmembrane region" description="Helical" evidence="10">
    <location>
        <begin position="178"/>
        <end position="198"/>
    </location>
</feature>
<proteinExistence type="predicted"/>
<protein>
    <recommendedName>
        <fullName evidence="3">histidine kinase</fullName>
        <ecNumber evidence="3">2.7.13.3</ecNumber>
    </recommendedName>
</protein>
<evidence type="ECO:0000313" key="15">
    <source>
        <dbReference type="Proteomes" id="UP000305848"/>
    </source>
</evidence>
<feature type="coiled-coil region" evidence="9">
    <location>
        <begin position="433"/>
        <end position="523"/>
    </location>
</feature>
<dbReference type="Gene3D" id="3.30.450.40">
    <property type="match status" value="1"/>
</dbReference>
<keyword evidence="7" id="KW-0902">Two-component regulatory system</keyword>
<keyword evidence="15" id="KW-1185">Reference proteome</keyword>
<dbReference type="Pfam" id="PF00512">
    <property type="entry name" value="HisKA"/>
    <property type="match status" value="1"/>
</dbReference>
<dbReference type="Gene3D" id="3.40.50.2300">
    <property type="match status" value="3"/>
</dbReference>
<feature type="modified residue" description="4-aspartylphosphate" evidence="8">
    <location>
        <position position="863"/>
    </location>
</feature>
<dbReference type="PANTHER" id="PTHR45339">
    <property type="entry name" value="HYBRID SIGNAL TRANSDUCTION HISTIDINE KINASE J"/>
    <property type="match status" value="1"/>
</dbReference>
<feature type="modified residue" description="4-aspartylphosphate" evidence="8">
    <location>
        <position position="1131"/>
    </location>
</feature>
<feature type="transmembrane region" description="Helical" evidence="10">
    <location>
        <begin position="12"/>
        <end position="31"/>
    </location>
</feature>
<dbReference type="SMART" id="SM00388">
    <property type="entry name" value="HisKA"/>
    <property type="match status" value="1"/>
</dbReference>
<dbReference type="SUPFAM" id="SSF158472">
    <property type="entry name" value="HAMP domain-like"/>
    <property type="match status" value="1"/>
</dbReference>